<dbReference type="AlphaFoldDB" id="A0A0K2VB54"/>
<protein>
    <submittedName>
        <fullName evidence="1">Uncharacterized protein</fullName>
    </submittedName>
</protein>
<evidence type="ECO:0000313" key="1">
    <source>
        <dbReference type="EMBL" id="CDW47166.1"/>
    </source>
</evidence>
<reference evidence="1" key="1">
    <citation type="submission" date="2014-05" db="EMBL/GenBank/DDBJ databases">
        <authorList>
            <person name="Chronopoulou M."/>
        </authorList>
    </citation>
    <scope>NUCLEOTIDE SEQUENCE</scope>
    <source>
        <tissue evidence="1">Whole organism</tissue>
    </source>
</reference>
<dbReference type="EMBL" id="HACA01029805">
    <property type="protein sequence ID" value="CDW47166.1"/>
    <property type="molecule type" value="Transcribed_RNA"/>
</dbReference>
<sequence>MNQSKAKLFYRLNQFTMRPVQNSIRQNQIQF</sequence>
<organism evidence="1">
    <name type="scientific">Lepeophtheirus salmonis</name>
    <name type="common">Salmon louse</name>
    <name type="synonym">Caligus salmonis</name>
    <dbReference type="NCBI Taxonomy" id="72036"/>
    <lineage>
        <taxon>Eukaryota</taxon>
        <taxon>Metazoa</taxon>
        <taxon>Ecdysozoa</taxon>
        <taxon>Arthropoda</taxon>
        <taxon>Crustacea</taxon>
        <taxon>Multicrustacea</taxon>
        <taxon>Hexanauplia</taxon>
        <taxon>Copepoda</taxon>
        <taxon>Siphonostomatoida</taxon>
        <taxon>Caligidae</taxon>
        <taxon>Lepeophtheirus</taxon>
    </lineage>
</organism>
<name>A0A0K2VB54_LEPSM</name>
<proteinExistence type="predicted"/>
<accession>A0A0K2VB54</accession>